<dbReference type="Proteomes" id="UP001556367">
    <property type="component" value="Unassembled WGS sequence"/>
</dbReference>
<feature type="region of interest" description="Disordered" evidence="1">
    <location>
        <begin position="1"/>
        <end position="47"/>
    </location>
</feature>
<evidence type="ECO:0000313" key="3">
    <source>
        <dbReference type="EMBL" id="KAL0947183.1"/>
    </source>
</evidence>
<feature type="region of interest" description="Disordered" evidence="1">
    <location>
        <begin position="487"/>
        <end position="514"/>
    </location>
</feature>
<organism evidence="3 4">
    <name type="scientific">Hohenbuehelia grisea</name>
    <dbReference type="NCBI Taxonomy" id="104357"/>
    <lineage>
        <taxon>Eukaryota</taxon>
        <taxon>Fungi</taxon>
        <taxon>Dikarya</taxon>
        <taxon>Basidiomycota</taxon>
        <taxon>Agaricomycotina</taxon>
        <taxon>Agaricomycetes</taxon>
        <taxon>Agaricomycetidae</taxon>
        <taxon>Agaricales</taxon>
        <taxon>Pleurotineae</taxon>
        <taxon>Pleurotaceae</taxon>
        <taxon>Hohenbuehelia</taxon>
    </lineage>
</organism>
<protein>
    <recommendedName>
        <fullName evidence="2">HMG domain-containing protein</fullName>
    </recommendedName>
</protein>
<reference evidence="4" key="1">
    <citation type="submission" date="2024-06" db="EMBL/GenBank/DDBJ databases">
        <title>Multi-omics analyses provide insights into the biosynthesis of the anticancer antibiotic pleurotin in Hohenbuehelia grisea.</title>
        <authorList>
            <person name="Weaver J.A."/>
            <person name="Alberti F."/>
        </authorList>
    </citation>
    <scope>NUCLEOTIDE SEQUENCE [LARGE SCALE GENOMIC DNA]</scope>
    <source>
        <strain evidence="4">T-177</strain>
    </source>
</reference>
<sequence>MLLPVSDGLPTTPQHPHSLQEELEPGSATSFHAPPVESNSLEGDATKRPDDCSDYELFVESIAAETVAFERVSDKLFVASGWDSKKSRGLPSWYHIQRFYEGNIVNTVCRCPQARLDLSCVHSKYLKEEGCQRFPFSAGDTEAPPNVVLFRREVSGLDLDNITYYISVTAPGRTALQDRSIIIYESAAGVWTCSKDGLSAKGTCTHIELCRQYLALMDANIVLPDDDLPEAPNSSQQAPPKKYTEGAISYLPIPPPLWTLLPDEHDQNYIPRLPANTPPPAVIRLAETSACDCQFPRHTYNPFLPVVEKPCTIYTLTHAVTAMIETQEWSGCKQMMGPDCRELNIFNLNNHRLFSHHLIDAYTSAFCGSKTPFAAWVKAMSQQYTVFQSPIQFAPPDVFRWAWFCYARLQTFRQDMICPSCGPYPKTIVCDGISLSFHSKHVADIMEPPTTITSHSQRQEHLKYFPSQQLLKDRKLRKRVREVVQWKRPSVSSTGTSRPEGTSSEDDENIVPSVSAKQERVNAKILAHAKSLPDVCGLVKGVDHDVGVLFESFYGLRAMVDGGPVLQPYNTLFAQICAEESVLQMITLSGAEALETFIASPTTTTATHLITIPALSKALEFEFQTKKEYTGLLCICRWLLKRYREVFAHLLQQHDELRRPDETIDDSAPPWHKTGTFIAFLKCTTGQRIPS</sequence>
<feature type="domain" description="HMG" evidence="2">
    <location>
        <begin position="279"/>
        <end position="406"/>
    </location>
</feature>
<comment type="caution">
    <text evidence="3">The sequence shown here is derived from an EMBL/GenBank/DDBJ whole genome shotgun (WGS) entry which is preliminary data.</text>
</comment>
<dbReference type="InterPro" id="IPR040648">
    <property type="entry name" value="HMGXB3_CxC4"/>
</dbReference>
<keyword evidence="4" id="KW-1185">Reference proteome</keyword>
<evidence type="ECO:0000256" key="1">
    <source>
        <dbReference type="SAM" id="MobiDB-lite"/>
    </source>
</evidence>
<evidence type="ECO:0000259" key="2">
    <source>
        <dbReference type="Pfam" id="PF18717"/>
    </source>
</evidence>
<accession>A0ABR3IV73</accession>
<dbReference type="Pfam" id="PF18717">
    <property type="entry name" value="CxC4"/>
    <property type="match status" value="1"/>
</dbReference>
<dbReference type="EMBL" id="JASNQZ010000015">
    <property type="protein sequence ID" value="KAL0947183.1"/>
    <property type="molecule type" value="Genomic_DNA"/>
</dbReference>
<evidence type="ECO:0000313" key="4">
    <source>
        <dbReference type="Proteomes" id="UP001556367"/>
    </source>
</evidence>
<gene>
    <name evidence="3" type="ORF">HGRIS_013307</name>
</gene>
<feature type="compositionally biased region" description="Polar residues" evidence="1">
    <location>
        <begin position="490"/>
        <end position="502"/>
    </location>
</feature>
<proteinExistence type="predicted"/>
<name>A0ABR3IV73_9AGAR</name>